<dbReference type="PANTHER" id="PTHR34472:SF1">
    <property type="entry name" value="SULFUR CARRIER PROTEIN THIS"/>
    <property type="match status" value="1"/>
</dbReference>
<dbReference type="AlphaFoldDB" id="A0A285SJV4"/>
<dbReference type="Proteomes" id="UP000219563">
    <property type="component" value="Unassembled WGS sequence"/>
</dbReference>
<dbReference type="InterPro" id="IPR003749">
    <property type="entry name" value="ThiS/MoaD-like"/>
</dbReference>
<dbReference type="InterPro" id="IPR010035">
    <property type="entry name" value="Thi_S"/>
</dbReference>
<organism evidence="1 2">
    <name type="scientific">Pseudobutyrivibrio ruminis DSM 9787</name>
    <dbReference type="NCBI Taxonomy" id="1123011"/>
    <lineage>
        <taxon>Bacteria</taxon>
        <taxon>Bacillati</taxon>
        <taxon>Bacillota</taxon>
        <taxon>Clostridia</taxon>
        <taxon>Lachnospirales</taxon>
        <taxon>Lachnospiraceae</taxon>
        <taxon>Pseudobutyrivibrio</taxon>
    </lineage>
</organism>
<protein>
    <submittedName>
        <fullName evidence="1">Sulfur carrier protein</fullName>
    </submittedName>
</protein>
<dbReference type="Gene3D" id="3.10.20.30">
    <property type="match status" value="1"/>
</dbReference>
<evidence type="ECO:0000313" key="2">
    <source>
        <dbReference type="Proteomes" id="UP000219563"/>
    </source>
</evidence>
<accession>A0A285SJV4</accession>
<dbReference type="PANTHER" id="PTHR34472">
    <property type="entry name" value="SULFUR CARRIER PROTEIN THIS"/>
    <property type="match status" value="1"/>
</dbReference>
<dbReference type="NCBIfam" id="TIGR01683">
    <property type="entry name" value="thiS"/>
    <property type="match status" value="1"/>
</dbReference>
<dbReference type="RefSeq" id="WP_044938118.1">
    <property type="nucleotide sequence ID" value="NZ_OBMR01000007.1"/>
</dbReference>
<dbReference type="InterPro" id="IPR012675">
    <property type="entry name" value="Beta-grasp_dom_sf"/>
</dbReference>
<reference evidence="1 2" key="1">
    <citation type="submission" date="2017-08" db="EMBL/GenBank/DDBJ databases">
        <authorList>
            <person name="de Groot N.N."/>
        </authorList>
    </citation>
    <scope>NUCLEOTIDE SEQUENCE [LARGE SCALE GENOMIC DNA]</scope>
    <source>
        <strain evidence="1 2">DSM 9787</strain>
    </source>
</reference>
<gene>
    <name evidence="1" type="ORF">SAMN02910411_2217</name>
</gene>
<evidence type="ECO:0000313" key="1">
    <source>
        <dbReference type="EMBL" id="SOC06248.1"/>
    </source>
</evidence>
<dbReference type="Pfam" id="PF02597">
    <property type="entry name" value="ThiS"/>
    <property type="match status" value="1"/>
</dbReference>
<name>A0A285SJV4_9FIRM</name>
<dbReference type="CDD" id="cd00565">
    <property type="entry name" value="Ubl_ThiS"/>
    <property type="match status" value="1"/>
</dbReference>
<dbReference type="InterPro" id="IPR016155">
    <property type="entry name" value="Mopterin_synth/thiamin_S_b"/>
</dbReference>
<proteinExistence type="predicted"/>
<dbReference type="EMBL" id="OBMR01000007">
    <property type="protein sequence ID" value="SOC06248.1"/>
    <property type="molecule type" value="Genomic_DNA"/>
</dbReference>
<dbReference type="SUPFAM" id="SSF54285">
    <property type="entry name" value="MoaD/ThiS"/>
    <property type="match status" value="1"/>
</dbReference>
<sequence length="64" mass="7084">MVFLNGKEYELANKTLATVLDDFKFDVRTIAVEINEEIISKTTFNETILKDGDVVEVVSFVGGG</sequence>